<dbReference type="GO" id="GO:0008168">
    <property type="term" value="F:methyltransferase activity"/>
    <property type="evidence" value="ECO:0007669"/>
    <property type="project" value="UniProtKB-KW"/>
</dbReference>
<keyword evidence="12" id="KW-1185">Reference proteome</keyword>
<gene>
    <name evidence="11" type="ORF">ISO4_00735</name>
</gene>
<evidence type="ECO:0000256" key="5">
    <source>
        <dbReference type="ARBA" id="ARBA00022763"/>
    </source>
</evidence>
<comment type="catalytic activity">
    <reaction evidence="1 8">
        <text>a 4-O-methyl-thymidine in DNA + L-cysteinyl-[protein] = a thymidine in DNA + S-methyl-L-cysteinyl-[protein]</text>
        <dbReference type="Rhea" id="RHEA:53428"/>
        <dbReference type="Rhea" id="RHEA-COMP:10131"/>
        <dbReference type="Rhea" id="RHEA-COMP:10132"/>
        <dbReference type="Rhea" id="RHEA-COMP:13555"/>
        <dbReference type="Rhea" id="RHEA-COMP:13556"/>
        <dbReference type="ChEBI" id="CHEBI:29950"/>
        <dbReference type="ChEBI" id="CHEBI:82612"/>
        <dbReference type="ChEBI" id="CHEBI:137386"/>
        <dbReference type="ChEBI" id="CHEBI:137387"/>
        <dbReference type="EC" id="2.1.1.63"/>
    </reaction>
</comment>
<dbReference type="InterPro" id="IPR036388">
    <property type="entry name" value="WH-like_DNA-bd_sf"/>
</dbReference>
<feature type="active site" description="Nucleophile; methyl group acceptor" evidence="8">
    <location>
        <position position="130"/>
    </location>
</feature>
<dbReference type="SUPFAM" id="SSF46767">
    <property type="entry name" value="Methylated DNA-protein cysteine methyltransferase, C-terminal domain"/>
    <property type="match status" value="1"/>
</dbReference>
<evidence type="ECO:0000313" key="12">
    <source>
        <dbReference type="Proteomes" id="UP000644441"/>
    </source>
</evidence>
<organism evidence="11 12">
    <name type="scientific">Alloalcanivorax venustensis ISO4</name>
    <dbReference type="NCBI Taxonomy" id="1177184"/>
    <lineage>
        <taxon>Bacteria</taxon>
        <taxon>Pseudomonadati</taxon>
        <taxon>Pseudomonadota</taxon>
        <taxon>Gammaproteobacteria</taxon>
        <taxon>Oceanospirillales</taxon>
        <taxon>Alcanivoracaceae</taxon>
        <taxon>Alloalcanivorax</taxon>
    </lineage>
</organism>
<reference evidence="11 12" key="1">
    <citation type="submission" date="2012-09" db="EMBL/GenBank/DDBJ databases">
        <title>Genome Sequence of alkane-degrading Bacterium Alcanivorax venustensis ISO4.</title>
        <authorList>
            <person name="Lai Q."/>
            <person name="Shao Z."/>
        </authorList>
    </citation>
    <scope>NUCLEOTIDE SEQUENCE [LARGE SCALE GENOMIC DNA]</scope>
    <source>
        <strain evidence="11 12">ISO4</strain>
    </source>
</reference>
<proteinExistence type="inferred from homology"/>
<evidence type="ECO:0000256" key="2">
    <source>
        <dbReference type="ARBA" id="ARBA00022490"/>
    </source>
</evidence>
<accession>A0ABS0ADI9</accession>
<dbReference type="EC" id="2.1.1.63" evidence="8"/>
<evidence type="ECO:0000259" key="10">
    <source>
        <dbReference type="Pfam" id="PF02870"/>
    </source>
</evidence>
<dbReference type="InterPro" id="IPR023546">
    <property type="entry name" value="MGMT"/>
</dbReference>
<comment type="similarity">
    <text evidence="8">Belongs to the MGMT family.</text>
</comment>
<dbReference type="PANTHER" id="PTHR10815:SF5">
    <property type="entry name" value="METHYLATED-DNA--PROTEIN-CYSTEINE METHYLTRANSFERASE"/>
    <property type="match status" value="1"/>
</dbReference>
<evidence type="ECO:0000256" key="1">
    <source>
        <dbReference type="ARBA" id="ARBA00001286"/>
    </source>
</evidence>
<dbReference type="InterPro" id="IPR001497">
    <property type="entry name" value="MethylDNA_cys_MeTrfase_AS"/>
</dbReference>
<sequence>MMTDYVAIPGPLGAMLVAADERALLGVWFEGQKYHPDPAAWTHRPDNPLLARAAEQLRGYFEDQGRAGFDLPLARRGTAFQQAVWAELRRIPAGETWTYGTLAARLGRPAAVRAVGAAVGRNPWSLLVPCHRVVGANGSLTGYAGGVGRKAWLLDWENGREPETYSPAAQALAGTAR</sequence>
<comment type="catalytic activity">
    <reaction evidence="7 8">
        <text>a 6-O-methyl-2'-deoxyguanosine in DNA + L-cysteinyl-[protein] = S-methyl-L-cysteinyl-[protein] + a 2'-deoxyguanosine in DNA</text>
        <dbReference type="Rhea" id="RHEA:24000"/>
        <dbReference type="Rhea" id="RHEA-COMP:10131"/>
        <dbReference type="Rhea" id="RHEA-COMP:10132"/>
        <dbReference type="Rhea" id="RHEA-COMP:11367"/>
        <dbReference type="Rhea" id="RHEA-COMP:11368"/>
        <dbReference type="ChEBI" id="CHEBI:29950"/>
        <dbReference type="ChEBI" id="CHEBI:82612"/>
        <dbReference type="ChEBI" id="CHEBI:85445"/>
        <dbReference type="ChEBI" id="CHEBI:85448"/>
        <dbReference type="EC" id="2.1.1.63"/>
    </reaction>
</comment>
<dbReference type="PROSITE" id="PS00374">
    <property type="entry name" value="MGMT"/>
    <property type="match status" value="1"/>
</dbReference>
<dbReference type="InterPro" id="IPR014048">
    <property type="entry name" value="MethylDNA_cys_MeTrfase_DNA-bd"/>
</dbReference>
<keyword evidence="5 8" id="KW-0227">DNA damage</keyword>
<dbReference type="InterPro" id="IPR008332">
    <property type="entry name" value="MethylG_MeTrfase_N"/>
</dbReference>
<dbReference type="Gene3D" id="1.10.10.10">
    <property type="entry name" value="Winged helix-like DNA-binding domain superfamily/Winged helix DNA-binding domain"/>
    <property type="match status" value="1"/>
</dbReference>
<feature type="domain" description="Methylguanine DNA methyltransferase ribonuclease-like" evidence="10">
    <location>
        <begin position="10"/>
        <end position="74"/>
    </location>
</feature>
<dbReference type="InterPro" id="IPR036217">
    <property type="entry name" value="MethylDNA_cys_MeTrfase_DNAb"/>
</dbReference>
<dbReference type="GO" id="GO:0032259">
    <property type="term" value="P:methylation"/>
    <property type="evidence" value="ECO:0007669"/>
    <property type="project" value="UniProtKB-KW"/>
</dbReference>
<dbReference type="SUPFAM" id="SSF53155">
    <property type="entry name" value="Methylated DNA-protein cysteine methyltransferase domain"/>
    <property type="match status" value="1"/>
</dbReference>
<name>A0ABS0ADI9_9GAMM</name>
<dbReference type="CDD" id="cd06445">
    <property type="entry name" value="ATase"/>
    <property type="match status" value="1"/>
</dbReference>
<evidence type="ECO:0000256" key="3">
    <source>
        <dbReference type="ARBA" id="ARBA00022603"/>
    </source>
</evidence>
<comment type="function">
    <text evidence="8">Involved in the cellular defense against the biological effects of O6-methylguanine (O6-MeG) and O4-methylthymine (O4-MeT) in DNA. Repairs the methylated nucleobase in DNA by stoichiometrically transferring the methyl group to a cysteine residue in the enzyme. This is a suicide reaction: the enzyme is irreversibly inactivated.</text>
</comment>
<comment type="subcellular location">
    <subcellularLocation>
        <location evidence="8">Cytoplasm</location>
    </subcellularLocation>
</comment>
<dbReference type="Pfam" id="PF01035">
    <property type="entry name" value="DNA_binding_1"/>
    <property type="match status" value="1"/>
</dbReference>
<evidence type="ECO:0000259" key="9">
    <source>
        <dbReference type="Pfam" id="PF01035"/>
    </source>
</evidence>
<dbReference type="EMBL" id="ARXR01000004">
    <property type="protein sequence ID" value="MBF5052133.1"/>
    <property type="molecule type" value="Genomic_DNA"/>
</dbReference>
<feature type="domain" description="Methylated-DNA-[protein]-cysteine S-methyltransferase DNA binding" evidence="9">
    <location>
        <begin position="79"/>
        <end position="158"/>
    </location>
</feature>
<keyword evidence="2 8" id="KW-0963">Cytoplasm</keyword>
<evidence type="ECO:0000256" key="7">
    <source>
        <dbReference type="ARBA" id="ARBA00049348"/>
    </source>
</evidence>
<dbReference type="Proteomes" id="UP000644441">
    <property type="component" value="Unassembled WGS sequence"/>
</dbReference>
<dbReference type="Gene3D" id="3.30.160.70">
    <property type="entry name" value="Methylated DNA-protein cysteine methyltransferase domain"/>
    <property type="match status" value="1"/>
</dbReference>
<keyword evidence="4 8" id="KW-0808">Transferase</keyword>
<comment type="miscellaneous">
    <text evidence="8">This enzyme catalyzes only one turnover and therefore is not strictly catalytic. According to one definition, an enzyme is a biocatalyst that acts repeatedly and over many reaction cycles.</text>
</comment>
<comment type="caution">
    <text evidence="11">The sequence shown here is derived from an EMBL/GenBank/DDBJ whole genome shotgun (WGS) entry which is preliminary data.</text>
</comment>
<dbReference type="Pfam" id="PF02870">
    <property type="entry name" value="Methyltransf_1N"/>
    <property type="match status" value="1"/>
</dbReference>
<evidence type="ECO:0000256" key="6">
    <source>
        <dbReference type="ARBA" id="ARBA00023204"/>
    </source>
</evidence>
<dbReference type="InterPro" id="IPR036631">
    <property type="entry name" value="MGMT_N_sf"/>
</dbReference>
<protein>
    <recommendedName>
        <fullName evidence="8">Methylated-DNA--protein-cysteine methyltransferase</fullName>
        <ecNumber evidence="8">2.1.1.63</ecNumber>
    </recommendedName>
    <alternativeName>
        <fullName evidence="8">6-O-methylguanine-DNA methyltransferase</fullName>
        <shortName evidence="8">MGMT</shortName>
    </alternativeName>
    <alternativeName>
        <fullName evidence="8">O-6-methylguanine-DNA-alkyltransferase</fullName>
    </alternativeName>
</protein>
<dbReference type="NCBIfam" id="TIGR00589">
    <property type="entry name" value="ogt"/>
    <property type="match status" value="1"/>
</dbReference>
<evidence type="ECO:0000256" key="4">
    <source>
        <dbReference type="ARBA" id="ARBA00022679"/>
    </source>
</evidence>
<keyword evidence="3 8" id="KW-0489">Methyltransferase</keyword>
<dbReference type="PANTHER" id="PTHR10815">
    <property type="entry name" value="METHYLATED-DNA--PROTEIN-CYSTEINE METHYLTRANSFERASE"/>
    <property type="match status" value="1"/>
</dbReference>
<keyword evidence="6 8" id="KW-0234">DNA repair</keyword>
<dbReference type="HAMAP" id="MF_00772">
    <property type="entry name" value="OGT"/>
    <property type="match status" value="1"/>
</dbReference>
<evidence type="ECO:0000313" key="11">
    <source>
        <dbReference type="EMBL" id="MBF5052133.1"/>
    </source>
</evidence>
<evidence type="ECO:0000256" key="8">
    <source>
        <dbReference type="HAMAP-Rule" id="MF_00772"/>
    </source>
</evidence>